<evidence type="ECO:0000256" key="1">
    <source>
        <dbReference type="SAM" id="MobiDB-lite"/>
    </source>
</evidence>
<dbReference type="Pfam" id="PF19677">
    <property type="entry name" value="DUF6179"/>
    <property type="match status" value="1"/>
</dbReference>
<dbReference type="EMBL" id="FWXW01000010">
    <property type="protein sequence ID" value="SMC85769.1"/>
    <property type="molecule type" value="Genomic_DNA"/>
</dbReference>
<feature type="region of interest" description="Disordered" evidence="1">
    <location>
        <begin position="1"/>
        <end position="20"/>
    </location>
</feature>
<organism evidence="2 3">
    <name type="scientific">Papillibacter cinnamivorans DSM 12816</name>
    <dbReference type="NCBI Taxonomy" id="1122930"/>
    <lineage>
        <taxon>Bacteria</taxon>
        <taxon>Bacillati</taxon>
        <taxon>Bacillota</taxon>
        <taxon>Clostridia</taxon>
        <taxon>Eubacteriales</taxon>
        <taxon>Oscillospiraceae</taxon>
        <taxon>Papillibacter</taxon>
    </lineage>
</organism>
<dbReference type="RefSeq" id="WP_084235496.1">
    <property type="nucleotide sequence ID" value="NZ_FWXW01000010.1"/>
</dbReference>
<dbReference type="AlphaFoldDB" id="A0A1W2CKL4"/>
<evidence type="ECO:0000313" key="2">
    <source>
        <dbReference type="EMBL" id="SMC85769.1"/>
    </source>
</evidence>
<dbReference type="STRING" id="1122930.SAMN02745168_0074"/>
<evidence type="ECO:0000313" key="3">
    <source>
        <dbReference type="Proteomes" id="UP000192790"/>
    </source>
</evidence>
<dbReference type="Proteomes" id="UP000192790">
    <property type="component" value="Unassembled WGS sequence"/>
</dbReference>
<proteinExistence type="predicted"/>
<accession>A0A1W2CKL4</accession>
<sequence length="418" mass="46610">MEQKEILPQKPALSGRPAAPWDAESLRPALWELLGRRVRRYTMADSSSVPAETAGELLESILYSIGLAVSAGAPPPEPGNLDALLEFSWGVIEERLGEAKELLKRAKASLPPASAMAQESTLEEMDAFFQRYDYRFFAHQIPCSVDYPLCLPVPENLGGVEYIREYLRRLALENAFCLRLEEYAVTRLALFHCRGDLSMPVNLYSITVPNALACNILGEPIRFLDISPAGQILLLNQFKSASPEEVREELNSSALALYRELGLSGPEEREYLEIAAGNLVHRIIAAAKSGDLAGVFPSLPDKPDVVFSAPMFADNETMDDGTLRDLAETLSDCSSVSEKVDLVLRNVHSLRDLVEILNLCFWEDEPDEMLRSLDGDTLFLLRAYVLKKGPDWHSETGWETRLPKIAPPQSRNMPHRKD</sequence>
<gene>
    <name evidence="2" type="ORF">SAMN02745168_0074</name>
</gene>
<feature type="region of interest" description="Disordered" evidence="1">
    <location>
        <begin position="397"/>
        <end position="418"/>
    </location>
</feature>
<protein>
    <submittedName>
        <fullName evidence="2">Uncharacterized protein</fullName>
    </submittedName>
</protein>
<name>A0A1W2CKL4_9FIRM</name>
<dbReference type="OrthoDB" id="3173587at2"/>
<keyword evidence="3" id="KW-1185">Reference proteome</keyword>
<dbReference type="InterPro" id="IPR045751">
    <property type="entry name" value="DUF6179"/>
</dbReference>
<reference evidence="2 3" key="1">
    <citation type="submission" date="2017-04" db="EMBL/GenBank/DDBJ databases">
        <authorList>
            <person name="Afonso C.L."/>
            <person name="Miller P.J."/>
            <person name="Scott M.A."/>
            <person name="Spackman E."/>
            <person name="Goraichik I."/>
            <person name="Dimitrov K.M."/>
            <person name="Suarez D.L."/>
            <person name="Swayne D.E."/>
        </authorList>
    </citation>
    <scope>NUCLEOTIDE SEQUENCE [LARGE SCALE GENOMIC DNA]</scope>
    <source>
        <strain evidence="2 3">DSM 12816</strain>
    </source>
</reference>